<dbReference type="InterPro" id="IPR044835">
    <property type="entry name" value="ARF_plant"/>
</dbReference>
<sequence length="290" mass="31902">MSSSTAASIGPPQPPPPPTSPEEEKCLNLELWHACSSPLVCLPSVGTRVVYFPQGHSEQVSWLSAMGCSLLVSMVSLVCLVLLQGKPSKTMVDCLAIFIALPVDCLAIFVVMRQCTARWCFFSKTLAEREAFYYVVDNAAVMDFITVNTSGSILINMLKPEYRKFGEWGNRCIWFTTIQFSVISKDLASYISIQPVSGQTICVGLLWEYIIGHFLSSTALVSFICCSKTHGYIASAFYNAPQEVLALCSLHNFFNFGLSCTLCTSLLCLDIYPAVSILLGTCHCGWQIHL</sequence>
<keyword evidence="2" id="KW-0812">Transmembrane</keyword>
<name>A0A0E0NJJ6_ORYRU</name>
<dbReference type="GO" id="GO:0003677">
    <property type="term" value="F:DNA binding"/>
    <property type="evidence" value="ECO:0007669"/>
    <property type="project" value="InterPro"/>
</dbReference>
<evidence type="ECO:0000313" key="4">
    <source>
        <dbReference type="Proteomes" id="UP000008022"/>
    </source>
</evidence>
<dbReference type="Proteomes" id="UP000008022">
    <property type="component" value="Unassembled WGS sequence"/>
</dbReference>
<reference evidence="3" key="2">
    <citation type="submission" date="2015-06" db="UniProtKB">
        <authorList>
            <consortium name="EnsemblPlants"/>
        </authorList>
    </citation>
    <scope>IDENTIFICATION</scope>
</reference>
<dbReference type="STRING" id="4529.A0A0E0NJJ6"/>
<proteinExistence type="predicted"/>
<organism evidence="3 4">
    <name type="scientific">Oryza rufipogon</name>
    <name type="common">Brownbeard rice</name>
    <name type="synonym">Asian wild rice</name>
    <dbReference type="NCBI Taxonomy" id="4529"/>
    <lineage>
        <taxon>Eukaryota</taxon>
        <taxon>Viridiplantae</taxon>
        <taxon>Streptophyta</taxon>
        <taxon>Embryophyta</taxon>
        <taxon>Tracheophyta</taxon>
        <taxon>Spermatophyta</taxon>
        <taxon>Magnoliopsida</taxon>
        <taxon>Liliopsida</taxon>
        <taxon>Poales</taxon>
        <taxon>Poaceae</taxon>
        <taxon>BOP clade</taxon>
        <taxon>Oryzoideae</taxon>
        <taxon>Oryzeae</taxon>
        <taxon>Oryzinae</taxon>
        <taxon>Oryza</taxon>
    </lineage>
</organism>
<dbReference type="EnsemblPlants" id="ORUFI02G30310.2">
    <property type="protein sequence ID" value="ORUFI02G30310.2"/>
    <property type="gene ID" value="ORUFI02G30310"/>
</dbReference>
<dbReference type="Gramene" id="ORUFI02G30310.2">
    <property type="protein sequence ID" value="ORUFI02G30310.2"/>
    <property type="gene ID" value="ORUFI02G30310"/>
</dbReference>
<dbReference type="GO" id="GO:0006355">
    <property type="term" value="P:regulation of DNA-templated transcription"/>
    <property type="evidence" value="ECO:0007669"/>
    <property type="project" value="InterPro"/>
</dbReference>
<keyword evidence="4" id="KW-1185">Reference proteome</keyword>
<dbReference type="PANTHER" id="PTHR31384:SF150">
    <property type="entry name" value="AUXIN RESPONSE FACTOR 6"/>
    <property type="match status" value="1"/>
</dbReference>
<feature type="transmembrane region" description="Helical" evidence="2">
    <location>
        <begin position="95"/>
        <end position="112"/>
    </location>
</feature>
<dbReference type="OMA" id="VEMYTHI"/>
<feature type="compositionally biased region" description="Pro residues" evidence="1">
    <location>
        <begin position="11"/>
        <end position="20"/>
    </location>
</feature>
<feature type="transmembrane region" description="Helical" evidence="2">
    <location>
        <begin position="62"/>
        <end position="83"/>
    </location>
</feature>
<evidence type="ECO:0000313" key="3">
    <source>
        <dbReference type="EnsemblPlants" id="ORUFI02G30310.2"/>
    </source>
</evidence>
<dbReference type="AlphaFoldDB" id="A0A0E0NJJ6"/>
<evidence type="ECO:0000256" key="2">
    <source>
        <dbReference type="SAM" id="Phobius"/>
    </source>
</evidence>
<accession>A0A0E0NJJ6</accession>
<dbReference type="GO" id="GO:0009725">
    <property type="term" value="P:response to hormone"/>
    <property type="evidence" value="ECO:0007669"/>
    <property type="project" value="InterPro"/>
</dbReference>
<keyword evidence="2" id="KW-1133">Transmembrane helix</keyword>
<keyword evidence="2" id="KW-0472">Membrane</keyword>
<dbReference type="PANTHER" id="PTHR31384">
    <property type="entry name" value="AUXIN RESPONSE FACTOR 4-RELATED"/>
    <property type="match status" value="1"/>
</dbReference>
<evidence type="ECO:0000256" key="1">
    <source>
        <dbReference type="SAM" id="MobiDB-lite"/>
    </source>
</evidence>
<reference evidence="4" key="1">
    <citation type="submission" date="2013-06" db="EMBL/GenBank/DDBJ databases">
        <authorList>
            <person name="Zhao Q."/>
        </authorList>
    </citation>
    <scope>NUCLEOTIDE SEQUENCE</scope>
    <source>
        <strain evidence="4">cv. W1943</strain>
    </source>
</reference>
<protein>
    <submittedName>
        <fullName evidence="3">Uncharacterized protein</fullName>
    </submittedName>
</protein>
<feature type="region of interest" description="Disordered" evidence="1">
    <location>
        <begin position="1"/>
        <end position="22"/>
    </location>
</feature>